<proteinExistence type="predicted"/>
<dbReference type="Proteomes" id="UP000253831">
    <property type="component" value="Unassembled WGS sequence"/>
</dbReference>
<gene>
    <name evidence="2" type="ORF">DVS81_17275</name>
</gene>
<comment type="caution">
    <text evidence="2">The sequence shown here is derived from an EMBL/GenBank/DDBJ whole genome shotgun (WGS) entry which is preliminary data.</text>
</comment>
<accession>A0A369XGV8</accession>
<organism evidence="2 3">
    <name type="scientific">Candidatus Accumulibacter meliphilus</name>
    <dbReference type="NCBI Taxonomy" id="2211374"/>
    <lineage>
        <taxon>Bacteria</taxon>
        <taxon>Pseudomonadati</taxon>
        <taxon>Pseudomonadota</taxon>
        <taxon>Betaproteobacteria</taxon>
        <taxon>Candidatus Accumulibacter</taxon>
    </lineage>
</organism>
<dbReference type="EMBL" id="QPGA01000046">
    <property type="protein sequence ID" value="RDE49331.1"/>
    <property type="molecule type" value="Genomic_DNA"/>
</dbReference>
<reference evidence="2 3" key="1">
    <citation type="submission" date="2018-05" db="EMBL/GenBank/DDBJ databases">
        <title>Integrated omic analyses show evidence that a Ca. Accumulibacter phosphatis strain performs denitrification under micro-aerobic conditions.</title>
        <authorList>
            <person name="Camejo P.Y."/>
            <person name="Katherine M.D."/>
            <person name="Daniel N.R."/>
        </authorList>
    </citation>
    <scope>NUCLEOTIDE SEQUENCE [LARGE SCALE GENOMIC DNA]</scope>
    <source>
        <strain evidence="2">UW-LDO-IC</strain>
    </source>
</reference>
<keyword evidence="1" id="KW-0812">Transmembrane</keyword>
<sequence>MKLDWLEKVLAPLVGRDEIPLLVLQVFPVALGIVVSVVANFILRRVFHRIGADRVDQVVAEIAGRIPAPAVLWAALRLRPVSVMKATFNTAAAAAGETCFTGARLSKRQNGSPSQ</sequence>
<feature type="transmembrane region" description="Helical" evidence="1">
    <location>
        <begin position="20"/>
        <end position="43"/>
    </location>
</feature>
<protein>
    <submittedName>
        <fullName evidence="2">Uncharacterized protein</fullName>
    </submittedName>
</protein>
<name>A0A369XGV8_9PROT</name>
<keyword evidence="1" id="KW-1133">Transmembrane helix</keyword>
<evidence type="ECO:0000313" key="2">
    <source>
        <dbReference type="EMBL" id="RDE49331.1"/>
    </source>
</evidence>
<keyword evidence="1" id="KW-0472">Membrane</keyword>
<evidence type="ECO:0000313" key="3">
    <source>
        <dbReference type="Proteomes" id="UP000253831"/>
    </source>
</evidence>
<evidence type="ECO:0000256" key="1">
    <source>
        <dbReference type="SAM" id="Phobius"/>
    </source>
</evidence>
<dbReference type="AlphaFoldDB" id="A0A369XGV8"/>